<protein>
    <submittedName>
        <fullName evidence="2">CesT family type III secretion system chaperone</fullName>
    </submittedName>
</protein>
<dbReference type="InterPro" id="IPR010261">
    <property type="entry name" value="Tir_chaperone"/>
</dbReference>
<sequence length="160" mass="17353">MSNPHRTQLGQWLTRLGASQASRQLEQGMALLRPAGHAEPIALIHPEEPGQRFLLFAPLCGLPAGLGAATLEKLLAINLEPDCAEAALALDPQSRTLFLRGPFSLHGISEATFHNLLSQFALKAQSIRERVTQLLRQDGHSPAASPSSPETLSWLVNRRA</sequence>
<organism evidence="2 3">
    <name type="scientific">Chitinimonas lacunae</name>
    <dbReference type="NCBI Taxonomy" id="1963018"/>
    <lineage>
        <taxon>Bacteria</taxon>
        <taxon>Pseudomonadati</taxon>
        <taxon>Pseudomonadota</taxon>
        <taxon>Betaproteobacteria</taxon>
        <taxon>Neisseriales</taxon>
        <taxon>Chitinibacteraceae</taxon>
        <taxon>Chitinimonas</taxon>
    </lineage>
</organism>
<dbReference type="Pfam" id="PF05932">
    <property type="entry name" value="CesT"/>
    <property type="match status" value="1"/>
</dbReference>
<dbReference type="SUPFAM" id="SSF69635">
    <property type="entry name" value="Type III secretory system chaperone-like"/>
    <property type="match status" value="1"/>
</dbReference>
<feature type="region of interest" description="Disordered" evidence="1">
    <location>
        <begin position="136"/>
        <end position="160"/>
    </location>
</feature>
<dbReference type="Gene3D" id="3.30.1460.10">
    <property type="match status" value="1"/>
</dbReference>
<dbReference type="Proteomes" id="UP001595791">
    <property type="component" value="Unassembled WGS sequence"/>
</dbReference>
<accession>A0ABV8MR07</accession>
<comment type="caution">
    <text evidence="2">The sequence shown here is derived from an EMBL/GenBank/DDBJ whole genome shotgun (WGS) entry which is preliminary data.</text>
</comment>
<gene>
    <name evidence="2" type="ORF">ACFOW7_08020</name>
</gene>
<evidence type="ECO:0000256" key="1">
    <source>
        <dbReference type="SAM" id="MobiDB-lite"/>
    </source>
</evidence>
<dbReference type="RefSeq" id="WP_378162915.1">
    <property type="nucleotide sequence ID" value="NZ_JBHSBU010000001.1"/>
</dbReference>
<name>A0ABV8MR07_9NEIS</name>
<reference evidence="3" key="1">
    <citation type="journal article" date="2019" name="Int. J. Syst. Evol. Microbiol.">
        <title>The Global Catalogue of Microorganisms (GCM) 10K type strain sequencing project: providing services to taxonomists for standard genome sequencing and annotation.</title>
        <authorList>
            <consortium name="The Broad Institute Genomics Platform"/>
            <consortium name="The Broad Institute Genome Sequencing Center for Infectious Disease"/>
            <person name="Wu L."/>
            <person name="Ma J."/>
        </authorList>
    </citation>
    <scope>NUCLEOTIDE SEQUENCE [LARGE SCALE GENOMIC DNA]</scope>
    <source>
        <strain evidence="3">LMG 29894</strain>
    </source>
</reference>
<evidence type="ECO:0000313" key="3">
    <source>
        <dbReference type="Proteomes" id="UP001595791"/>
    </source>
</evidence>
<dbReference type="EMBL" id="JBHSBU010000001">
    <property type="protein sequence ID" value="MFC4159301.1"/>
    <property type="molecule type" value="Genomic_DNA"/>
</dbReference>
<keyword evidence="3" id="KW-1185">Reference proteome</keyword>
<evidence type="ECO:0000313" key="2">
    <source>
        <dbReference type="EMBL" id="MFC4159301.1"/>
    </source>
</evidence>
<proteinExistence type="predicted"/>